<evidence type="ECO:0000256" key="10">
    <source>
        <dbReference type="ARBA" id="ARBA00022695"/>
    </source>
</evidence>
<evidence type="ECO:0000256" key="6">
    <source>
        <dbReference type="ARBA" id="ARBA00012487"/>
    </source>
</evidence>
<evidence type="ECO:0000256" key="7">
    <source>
        <dbReference type="ARBA" id="ARBA00022516"/>
    </source>
</evidence>
<reference evidence="20" key="2">
    <citation type="submission" date="2019-10" db="EMBL/GenBank/DDBJ databases">
        <title>Conservation and host-specific expression of non-tandemly repeated heterogenous ribosome RNA gene in arbuscular mycorrhizal fungi.</title>
        <authorList>
            <person name="Maeda T."/>
            <person name="Kobayashi Y."/>
            <person name="Nakagawa T."/>
            <person name="Ezawa T."/>
            <person name="Yamaguchi K."/>
            <person name="Bino T."/>
            <person name="Nishimoto Y."/>
            <person name="Shigenobu S."/>
            <person name="Kawaguchi M."/>
        </authorList>
    </citation>
    <scope>NUCLEOTIDE SEQUENCE</scope>
    <source>
        <strain evidence="20">HR1</strain>
    </source>
</reference>
<comment type="pathway">
    <text evidence="4">Lipid metabolism.</text>
</comment>
<feature type="transmembrane region" description="Helical" evidence="16">
    <location>
        <begin position="150"/>
        <end position="167"/>
    </location>
</feature>
<dbReference type="GO" id="GO:0004605">
    <property type="term" value="F:phosphatidate cytidylyltransferase activity"/>
    <property type="evidence" value="ECO:0007669"/>
    <property type="project" value="UniProtKB-UniRule"/>
</dbReference>
<dbReference type="OrthoDB" id="10260889at2759"/>
<evidence type="ECO:0000256" key="15">
    <source>
        <dbReference type="ARBA" id="ARBA00023264"/>
    </source>
</evidence>
<organism evidence="19 21">
    <name type="scientific">Rhizophagus clarus</name>
    <dbReference type="NCBI Taxonomy" id="94130"/>
    <lineage>
        <taxon>Eukaryota</taxon>
        <taxon>Fungi</taxon>
        <taxon>Fungi incertae sedis</taxon>
        <taxon>Mucoromycota</taxon>
        <taxon>Glomeromycotina</taxon>
        <taxon>Glomeromycetes</taxon>
        <taxon>Glomerales</taxon>
        <taxon>Glomeraceae</taxon>
        <taxon>Rhizophagus</taxon>
    </lineage>
</organism>
<dbReference type="EMBL" id="BLAL01000252">
    <property type="protein sequence ID" value="GES96802.1"/>
    <property type="molecule type" value="Genomic_DNA"/>
</dbReference>
<dbReference type="UniPathway" id="UPA00557">
    <property type="reaction ID" value="UER00614"/>
</dbReference>
<keyword evidence="8 16" id="KW-0808">Transferase</keyword>
<feature type="transmembrane region" description="Helical" evidence="16">
    <location>
        <begin position="51"/>
        <end position="71"/>
    </location>
</feature>
<keyword evidence="15 16" id="KW-1208">Phospholipid metabolism</keyword>
<dbReference type="PIRSF" id="PIRSF018269">
    <property type="entry name" value="PC_trans_euk"/>
    <property type="match status" value="1"/>
</dbReference>
<dbReference type="EC" id="2.7.7.41" evidence="6 16"/>
<keyword evidence="9 16" id="KW-0812">Transmembrane</keyword>
<dbReference type="Pfam" id="PF01148">
    <property type="entry name" value="CTP_transf_1"/>
    <property type="match status" value="1"/>
</dbReference>
<reference evidence="19 21" key="1">
    <citation type="submission" date="2017-11" db="EMBL/GenBank/DDBJ databases">
        <title>The genome of Rhizophagus clarus HR1 reveals common genetic basis of auxotrophy among arbuscular mycorrhizal fungi.</title>
        <authorList>
            <person name="Kobayashi Y."/>
        </authorList>
    </citation>
    <scope>NUCLEOTIDE SEQUENCE [LARGE SCALE GENOMIC DNA]</scope>
    <source>
        <strain evidence="19 21">HR1</strain>
    </source>
</reference>
<gene>
    <name evidence="20" type="ORF">RCL2_002341700</name>
    <name evidence="19" type="ORF">RclHR1_06500011</name>
</gene>
<feature type="transmembrane region" description="Helical" evidence="16">
    <location>
        <begin position="241"/>
        <end position="259"/>
    </location>
</feature>
<comment type="catalytic activity">
    <reaction evidence="1 16 17">
        <text>a 1,2-diacyl-sn-glycero-3-phosphate + CTP + H(+) = a CDP-1,2-diacyl-sn-glycerol + diphosphate</text>
        <dbReference type="Rhea" id="RHEA:16229"/>
        <dbReference type="ChEBI" id="CHEBI:15378"/>
        <dbReference type="ChEBI" id="CHEBI:33019"/>
        <dbReference type="ChEBI" id="CHEBI:37563"/>
        <dbReference type="ChEBI" id="CHEBI:58332"/>
        <dbReference type="ChEBI" id="CHEBI:58608"/>
        <dbReference type="EC" id="2.7.7.41"/>
    </reaction>
</comment>
<dbReference type="Proteomes" id="UP000615446">
    <property type="component" value="Unassembled WGS sequence"/>
</dbReference>
<protein>
    <recommendedName>
        <fullName evidence="6 16">Phosphatidate cytidylyltransferase</fullName>
        <ecNumber evidence="6 16">2.7.7.41</ecNumber>
    </recommendedName>
</protein>
<keyword evidence="7 16" id="KW-0444">Lipid biosynthesis</keyword>
<evidence type="ECO:0000256" key="18">
    <source>
        <dbReference type="SAM" id="MobiDB-lite"/>
    </source>
</evidence>
<feature type="transmembrane region" description="Helical" evidence="16">
    <location>
        <begin position="203"/>
        <end position="229"/>
    </location>
</feature>
<dbReference type="GO" id="GO:0016024">
    <property type="term" value="P:CDP-diacylglycerol biosynthetic process"/>
    <property type="evidence" value="ECO:0007669"/>
    <property type="project" value="UniProtKB-UniRule"/>
</dbReference>
<evidence type="ECO:0000256" key="8">
    <source>
        <dbReference type="ARBA" id="ARBA00022679"/>
    </source>
</evidence>
<evidence type="ECO:0000313" key="20">
    <source>
        <dbReference type="EMBL" id="GES96802.1"/>
    </source>
</evidence>
<evidence type="ECO:0000256" key="3">
    <source>
        <dbReference type="ARBA" id="ARBA00005119"/>
    </source>
</evidence>
<evidence type="ECO:0000313" key="19">
    <source>
        <dbReference type="EMBL" id="GBC05929.1"/>
    </source>
</evidence>
<evidence type="ECO:0000256" key="2">
    <source>
        <dbReference type="ARBA" id="ARBA00004141"/>
    </source>
</evidence>
<keyword evidence="21" id="KW-1185">Reference proteome</keyword>
<comment type="pathway">
    <text evidence="3 16 17">Phospholipid metabolism; CDP-diacylglycerol biosynthesis; CDP-diacylglycerol from sn-glycerol 3-phosphate: step 3/3.</text>
</comment>
<evidence type="ECO:0000256" key="9">
    <source>
        <dbReference type="ARBA" id="ARBA00022692"/>
    </source>
</evidence>
<dbReference type="STRING" id="94130.A0A2Z6SJ16"/>
<keyword evidence="12 16" id="KW-0443">Lipid metabolism</keyword>
<feature type="transmembrane region" description="Helical" evidence="16">
    <location>
        <begin position="179"/>
        <end position="197"/>
    </location>
</feature>
<dbReference type="EMBL" id="BEXD01004038">
    <property type="protein sequence ID" value="GBC05929.1"/>
    <property type="molecule type" value="Genomic_DNA"/>
</dbReference>
<feature type="transmembrane region" description="Helical" evidence="16">
    <location>
        <begin position="110"/>
        <end position="130"/>
    </location>
</feature>
<dbReference type="PANTHER" id="PTHR13773:SF8">
    <property type="entry name" value="PHOSPHATIDATE CYTIDYLYLTRANSFERASE, PHOTORECEPTOR-SPECIFIC"/>
    <property type="match status" value="1"/>
</dbReference>
<evidence type="ECO:0000256" key="1">
    <source>
        <dbReference type="ARBA" id="ARBA00001698"/>
    </source>
</evidence>
<keyword evidence="13 16" id="KW-0472">Membrane</keyword>
<evidence type="ECO:0000256" key="12">
    <source>
        <dbReference type="ARBA" id="ARBA00023098"/>
    </source>
</evidence>
<dbReference type="PANTHER" id="PTHR13773">
    <property type="entry name" value="PHOSPHATIDATE CYTIDYLYLTRANSFERASE"/>
    <property type="match status" value="1"/>
</dbReference>
<dbReference type="Proteomes" id="UP000247702">
    <property type="component" value="Unassembled WGS sequence"/>
</dbReference>
<evidence type="ECO:0000256" key="4">
    <source>
        <dbReference type="ARBA" id="ARBA00005189"/>
    </source>
</evidence>
<accession>A0A2Z6SJ16</accession>
<comment type="similarity">
    <text evidence="5 16 17">Belongs to the CDS family.</text>
</comment>
<keyword evidence="10 16" id="KW-0548">Nucleotidyltransferase</keyword>
<evidence type="ECO:0000256" key="13">
    <source>
        <dbReference type="ARBA" id="ARBA00023136"/>
    </source>
</evidence>
<dbReference type="InterPro" id="IPR000374">
    <property type="entry name" value="PC_trans"/>
</dbReference>
<feature type="transmembrane region" description="Helical" evidence="16">
    <location>
        <begin position="77"/>
        <end position="98"/>
    </location>
</feature>
<evidence type="ECO:0000256" key="17">
    <source>
        <dbReference type="RuleBase" id="RU003938"/>
    </source>
</evidence>
<evidence type="ECO:0000256" key="5">
    <source>
        <dbReference type="ARBA" id="ARBA00010185"/>
    </source>
</evidence>
<sequence length="436" mass="50570">MTKKRKGVKNHENPLEQNGEELPTKVNDLVKSEETPPDDPSQQMSQKWKNLTVRTIWTFVMIFGFFAILALGHIGVILLVIGIQTMVYNEVIAIAHVPSKEKKLPWFKQLNWYFLFSTYYFLYGESIMYYFKEVVLVDAVLLPFAVHHRFISFVFYCIGFVFFVASLKKSHYKFQFSQFAWTHMTLLLVVGQSHFIINNIIEGLIWFVLPVSLVICNDIFAYICGFFWGRTPLIKLSPKKTWEGFVGALICTIIFGFFWSSLLRRWDYMICPAQDLTTTAFSGKLTCEPNPVFIPQRYDLNPWLIGLFRRFFKESRSIWIAPLQWHVLVMACFASLIAPFGGFFASGVKRAFKIKDFGHSIPGHGGITDRMDCQFLMGFFSYVYYQSFIKMTSLSVGTVLHTIINSLKPQDQIELFNRLNQYLISQGLLEEKEITI</sequence>
<evidence type="ECO:0000256" key="14">
    <source>
        <dbReference type="ARBA" id="ARBA00023209"/>
    </source>
</evidence>
<keyword evidence="14 16" id="KW-0594">Phospholipid biosynthesis</keyword>
<comment type="caution">
    <text evidence="19">The sequence shown here is derived from an EMBL/GenBank/DDBJ whole genome shotgun (WGS) entry which is preliminary data.</text>
</comment>
<evidence type="ECO:0000256" key="11">
    <source>
        <dbReference type="ARBA" id="ARBA00022989"/>
    </source>
</evidence>
<dbReference type="InterPro" id="IPR016720">
    <property type="entry name" value="PC_Trfase_euk"/>
</dbReference>
<dbReference type="PROSITE" id="PS01315">
    <property type="entry name" value="CDS"/>
    <property type="match status" value="1"/>
</dbReference>
<comment type="subcellular location">
    <subcellularLocation>
        <location evidence="2">Membrane</location>
        <topology evidence="2">Multi-pass membrane protein</topology>
    </subcellularLocation>
</comment>
<dbReference type="GO" id="GO:0005789">
    <property type="term" value="C:endoplasmic reticulum membrane"/>
    <property type="evidence" value="ECO:0007669"/>
    <property type="project" value="TreeGrafter"/>
</dbReference>
<keyword evidence="11 16" id="KW-1133">Transmembrane helix</keyword>
<proteinExistence type="inferred from homology"/>
<evidence type="ECO:0000313" key="21">
    <source>
        <dbReference type="Proteomes" id="UP000247702"/>
    </source>
</evidence>
<feature type="region of interest" description="Disordered" evidence="18">
    <location>
        <begin position="1"/>
        <end position="46"/>
    </location>
</feature>
<evidence type="ECO:0000256" key="16">
    <source>
        <dbReference type="PIRNR" id="PIRNR018269"/>
    </source>
</evidence>
<name>A0A2Z6SJ16_9GLOM</name>
<dbReference type="AlphaFoldDB" id="A0A2Z6SJ16"/>
<feature type="transmembrane region" description="Helical" evidence="16">
    <location>
        <begin position="323"/>
        <end position="345"/>
    </location>
</feature>